<dbReference type="InterPro" id="IPR043964">
    <property type="entry name" value="P-loop_TraG"/>
</dbReference>
<dbReference type="InterPro" id="IPR053155">
    <property type="entry name" value="F-pilin_assembly_TraC"/>
</dbReference>
<dbReference type="AlphaFoldDB" id="A0A6P1V698"/>
<protein>
    <submittedName>
        <fullName evidence="2">Type IV secretion system protein TraC</fullName>
    </submittedName>
</protein>
<dbReference type="PANTHER" id="PTHR38467:SF1">
    <property type="entry name" value="CONJUGATIVE TRANSFER: ASSEMBLY"/>
    <property type="match status" value="1"/>
</dbReference>
<dbReference type="EMBL" id="CP048110">
    <property type="protein sequence ID" value="QHS50024.1"/>
    <property type="molecule type" value="Genomic_DNA"/>
</dbReference>
<dbReference type="InterPro" id="IPR025955">
    <property type="entry name" value="TraC/Conjuga_ATPase"/>
</dbReference>
<name>A0A6P1V698_9ENTR</name>
<dbReference type="Pfam" id="PF19044">
    <property type="entry name" value="P-loop_TraG"/>
    <property type="match status" value="1"/>
</dbReference>
<dbReference type="Gene3D" id="1.10.8.730">
    <property type="match status" value="1"/>
</dbReference>
<geneLocation type="plasmid" evidence="2">
    <name>unnamed2</name>
</geneLocation>
<organism evidence="2 3">
    <name type="scientific">Klebsiella michiganensis</name>
    <dbReference type="NCBI Taxonomy" id="1134687"/>
    <lineage>
        <taxon>Bacteria</taxon>
        <taxon>Pseudomonadati</taxon>
        <taxon>Pseudomonadota</taxon>
        <taxon>Gammaproteobacteria</taxon>
        <taxon>Enterobacterales</taxon>
        <taxon>Enterobacteriaceae</taxon>
        <taxon>Klebsiella/Raoultella group</taxon>
        <taxon>Klebsiella</taxon>
    </lineage>
</organism>
<dbReference type="PANTHER" id="PTHR38467">
    <property type="match status" value="1"/>
</dbReference>
<dbReference type="InterPro" id="IPR027417">
    <property type="entry name" value="P-loop_NTPase"/>
</dbReference>
<keyword evidence="2" id="KW-0614">Plasmid</keyword>
<feature type="domain" description="TraG P-loop" evidence="1">
    <location>
        <begin position="471"/>
        <end position="756"/>
    </location>
</feature>
<sequence length="866" mass="96972">MSIIDATAKALKSLMAPSKAGAANDALAQMDYPQLASLLPYRMYDEEFGLFINKKTIGFVLRAPPLIGANESIVDALNDLIKAKLPRKHTLTFHLKSSPVVGDILDYGLQDFSWTGKEAAKFNRITRAYFQRAAVKGFKSPAELPLTLRHYELYISYTEPKKGDPDATKIRFKHVQELLSASLRGAGLEVEPVDGDGLLNMVHELINHRPGELFKERLTTNPLEDLNFQCVEPGIDFQVYPDEIKYSLPNPGGGRQASRLTNFMLDKNPRQFMLWQGGDNISNLLTPMNTISDPFVVTFIIEPEEQAASQTEATRKYLNKDKVANSTMAKILPMVTKERDEWGDTRTRLLNGESALVRFHYNITLFTEDDDDTVLKAEQRLINTYKKNGIDLVKPEFKILRNWMATLPFMAGEGLWQDLRIDGACRRAESIQAVNLMPVVADNRLCEKGLLAPSYRNQLAFIDLYGDGMGNTNANMAVSGTSGAGKTGLVQPVLRSVLDSGGLVWVFDMGDGYKSFCDNMGGTYIDASQVSFNPFANVTSIVESGERIRDLVGVLASPDGNLDEVHDALLLAAVESAWAEKQNDALIDDVVAALQQDVARHREEGAMTLASRLDEMIVLLGKYCSQGLYGEYFNSKKPSLTDEARLIVLEMGSLGQRPDLLVAVMFSLILYIEDKMYHSPRTLKKVCAIDEGWKLLNFKNEKVGEFIETGYRTVRRHLGAFITISQNIKDFDSVDASSAAKAAWGNSAFKIIAKQDATEFKTYCERNPSQFSEYEKSIIGRFGDAKEQWFSSFMLRINDSSSFHRLFVDPLSRAMYSSKGPDYEFLEEKRRAGWHIHDSAYALALRNWPEEMAELEAWAERFDAAA</sequence>
<evidence type="ECO:0000259" key="1">
    <source>
        <dbReference type="Pfam" id="PF19044"/>
    </source>
</evidence>
<dbReference type="NCBIfam" id="NF010278">
    <property type="entry name" value="PRK13721.1"/>
    <property type="match status" value="1"/>
</dbReference>
<reference evidence="2 3" key="1">
    <citation type="submission" date="2020-01" db="EMBL/GenBank/DDBJ databases">
        <title>Bactrocera dorsalis gut bacteria genome.</title>
        <authorList>
            <person name="Zhang H."/>
            <person name="Cai Z."/>
        </authorList>
    </citation>
    <scope>NUCLEOTIDE SEQUENCE [LARGE SCALE GENOMIC DNA]</scope>
    <source>
        <strain evidence="2 3">BD177</strain>
        <plasmid evidence="2 3">unnamed2</plasmid>
    </source>
</reference>
<evidence type="ECO:0000313" key="2">
    <source>
        <dbReference type="EMBL" id="QHS50024.1"/>
    </source>
</evidence>
<dbReference type="SUPFAM" id="SSF52540">
    <property type="entry name" value="P-loop containing nucleoside triphosphate hydrolases"/>
    <property type="match status" value="1"/>
</dbReference>
<dbReference type="Proteomes" id="UP000464389">
    <property type="component" value="Plasmid unnamed2"/>
</dbReference>
<dbReference type="InterPro" id="IPR014117">
    <property type="entry name" value="TraC-F-type"/>
</dbReference>
<accession>A0A6P1V698</accession>
<evidence type="ECO:0000313" key="3">
    <source>
        <dbReference type="Proteomes" id="UP000464389"/>
    </source>
</evidence>
<proteinExistence type="predicted"/>
<dbReference type="Gene3D" id="3.40.50.300">
    <property type="entry name" value="P-loop containing nucleotide triphosphate hydrolases"/>
    <property type="match status" value="1"/>
</dbReference>
<dbReference type="Pfam" id="PF11130">
    <property type="entry name" value="TraC_F_IV"/>
    <property type="match status" value="1"/>
</dbReference>
<dbReference type="NCBIfam" id="TIGR02746">
    <property type="entry name" value="TraC-F-type"/>
    <property type="match status" value="1"/>
</dbReference>
<gene>
    <name evidence="2" type="primary">traC</name>
    <name evidence="2" type="ORF">GW952_30875</name>
</gene>
<dbReference type="RefSeq" id="WP_162122800.1">
    <property type="nucleotide sequence ID" value="NZ_CP048110.1"/>
</dbReference>